<accession>A0A1Y1Y981</accession>
<dbReference type="Proteomes" id="UP000193144">
    <property type="component" value="Unassembled WGS sequence"/>
</dbReference>
<dbReference type="STRING" id="1231657.A0A1Y1Y981"/>
<name>A0A1Y1Y981_9PLEO</name>
<evidence type="ECO:0000313" key="2">
    <source>
        <dbReference type="Proteomes" id="UP000193144"/>
    </source>
</evidence>
<reference evidence="1 2" key="1">
    <citation type="submission" date="2016-07" db="EMBL/GenBank/DDBJ databases">
        <title>Pervasive Adenine N6-methylation of Active Genes in Fungi.</title>
        <authorList>
            <consortium name="DOE Joint Genome Institute"/>
            <person name="Mondo S.J."/>
            <person name="Dannebaum R.O."/>
            <person name="Kuo R.C."/>
            <person name="Labutti K."/>
            <person name="Haridas S."/>
            <person name="Kuo A."/>
            <person name="Salamov A."/>
            <person name="Ahrendt S.R."/>
            <person name="Lipzen A."/>
            <person name="Sullivan W."/>
            <person name="Andreopoulos W.B."/>
            <person name="Clum A."/>
            <person name="Lindquist E."/>
            <person name="Daum C."/>
            <person name="Ramamoorthy G.K."/>
            <person name="Gryganskyi A."/>
            <person name="Culley D."/>
            <person name="Magnuson J.K."/>
            <person name="James T.Y."/>
            <person name="O'Malley M.A."/>
            <person name="Stajich J.E."/>
            <person name="Spatafora J.W."/>
            <person name="Visel A."/>
            <person name="Grigoriev I.V."/>
        </authorList>
    </citation>
    <scope>NUCLEOTIDE SEQUENCE [LARGE SCALE GENOMIC DNA]</scope>
    <source>
        <strain evidence="1 2">CBS 115471</strain>
    </source>
</reference>
<organism evidence="1 2">
    <name type="scientific">Clohesyomyces aquaticus</name>
    <dbReference type="NCBI Taxonomy" id="1231657"/>
    <lineage>
        <taxon>Eukaryota</taxon>
        <taxon>Fungi</taxon>
        <taxon>Dikarya</taxon>
        <taxon>Ascomycota</taxon>
        <taxon>Pezizomycotina</taxon>
        <taxon>Dothideomycetes</taxon>
        <taxon>Pleosporomycetidae</taxon>
        <taxon>Pleosporales</taxon>
        <taxon>Lindgomycetaceae</taxon>
        <taxon>Clohesyomyces</taxon>
    </lineage>
</organism>
<dbReference type="OrthoDB" id="2107640at2759"/>
<sequence>MSSFLFPISDHPAAARRKMDYAPFMSDIARATSDAGDALNLFKNLIEGTAGGQDSVGFMAFDAHGGDTGCQLRAGMMQEVSIVYRYLLKDVPDTWNTIRGCIDTYTTKLLIVHENAKMACVKLVRDKAHPNKIGLATTEDTPENMLRVLGWDVGSESPSWAARAKISIELGMSDSTPRSRTNIQEFIQQDAVLSTAWDPLSIHNLTRFVIFCYVLSKYKVFAIIHGTIGARLAPEDAAEVSYSFIRPYTDKKKRPGKPQRTLRELAELQSWLSDMSCAWLRSLALRARYSEDMERCCRLVMSTLQQSDKGLLAMACYPGYLLAREMWASMKCTLLLIDRHFCDHDGFHYNIFVAHLQPPTSACPCHLHPLGLQVTWKVTKTSLESLIDDSDTIQPHIVIMGNSINGGHNEYMQRFAKKVRVHDSPRENPCTDNEMHIQALLAADHDRLALSFFATHKAYAFLVPGANHGNGNENDNDHSETAFVDQGIDMWASSAGIYASDMSRENATTLKESWRTSKGESDAMGTGAGGMHIFAWQHAFLETKGRVARRIKKWAEVGDMMPLHAPIS</sequence>
<proteinExistence type="predicted"/>
<dbReference type="AlphaFoldDB" id="A0A1Y1Y981"/>
<keyword evidence="2" id="KW-1185">Reference proteome</keyword>
<evidence type="ECO:0000313" key="1">
    <source>
        <dbReference type="EMBL" id="ORX94547.1"/>
    </source>
</evidence>
<gene>
    <name evidence="1" type="ORF">BCR34DRAFT_499185</name>
</gene>
<comment type="caution">
    <text evidence="1">The sequence shown here is derived from an EMBL/GenBank/DDBJ whole genome shotgun (WGS) entry which is preliminary data.</text>
</comment>
<protein>
    <submittedName>
        <fullName evidence="1">Uncharacterized protein</fullName>
    </submittedName>
</protein>
<dbReference type="EMBL" id="MCFA01000305">
    <property type="protein sequence ID" value="ORX94547.1"/>
    <property type="molecule type" value="Genomic_DNA"/>
</dbReference>